<protein>
    <submittedName>
        <fullName evidence="3">Uncharacterized protein</fullName>
    </submittedName>
</protein>
<dbReference type="Proteomes" id="UP001152795">
    <property type="component" value="Unassembled WGS sequence"/>
</dbReference>
<feature type="region of interest" description="Disordered" evidence="2">
    <location>
        <begin position="259"/>
        <end position="340"/>
    </location>
</feature>
<feature type="coiled-coil region" evidence="1">
    <location>
        <begin position="126"/>
        <end position="199"/>
    </location>
</feature>
<evidence type="ECO:0000256" key="1">
    <source>
        <dbReference type="SAM" id="Coils"/>
    </source>
</evidence>
<proteinExistence type="predicted"/>
<sequence>MADESVRESSDFEKHYTLNVGSANVEECSRSLIITNKGSFKWSGEFEALQTLFDEEPDNHSLTLNGSKDEDIKTCLRELAKEAVDHDMNTSNSSFENQEDSPYQINFDGEDKSLESQVDVSAKITAEDLTMILEKIEKIEQKLERKIDDISLEVCKLQDTDSFALTLSREHISFIKDENAQLKAENVYLKKELENATLVMSDLNEHVKNKRWHIASDRKQQKVPQFKPIDVSTDSEDNYLSTNRYSVLTDEALLNEQQLEETSQQNEQQIKVISQPRSNQTNMPWGQQSSKLPVQKPSRRKNKASHQRDQQTEQDGPNAFPNLRETNQTDNRDRTDSAAA</sequence>
<feature type="compositionally biased region" description="Polar residues" evidence="2">
    <location>
        <begin position="259"/>
        <end position="292"/>
    </location>
</feature>
<evidence type="ECO:0000313" key="4">
    <source>
        <dbReference type="Proteomes" id="UP001152795"/>
    </source>
</evidence>
<feature type="compositionally biased region" description="Basic and acidic residues" evidence="2">
    <location>
        <begin position="330"/>
        <end position="340"/>
    </location>
</feature>
<name>A0A7D9L0J0_PARCT</name>
<organism evidence="3 4">
    <name type="scientific">Paramuricea clavata</name>
    <name type="common">Red gorgonian</name>
    <name type="synonym">Violescent sea-whip</name>
    <dbReference type="NCBI Taxonomy" id="317549"/>
    <lineage>
        <taxon>Eukaryota</taxon>
        <taxon>Metazoa</taxon>
        <taxon>Cnidaria</taxon>
        <taxon>Anthozoa</taxon>
        <taxon>Octocorallia</taxon>
        <taxon>Malacalcyonacea</taxon>
        <taxon>Plexauridae</taxon>
        <taxon>Paramuricea</taxon>
    </lineage>
</organism>
<evidence type="ECO:0000313" key="3">
    <source>
        <dbReference type="EMBL" id="CAB4023354.1"/>
    </source>
</evidence>
<feature type="region of interest" description="Disordered" evidence="2">
    <location>
        <begin position="213"/>
        <end position="237"/>
    </location>
</feature>
<reference evidence="3" key="1">
    <citation type="submission" date="2020-04" db="EMBL/GenBank/DDBJ databases">
        <authorList>
            <person name="Alioto T."/>
            <person name="Alioto T."/>
            <person name="Gomez Garrido J."/>
        </authorList>
    </citation>
    <scope>NUCLEOTIDE SEQUENCE</scope>
    <source>
        <strain evidence="3">A484AB</strain>
    </source>
</reference>
<keyword evidence="1" id="KW-0175">Coiled coil</keyword>
<comment type="caution">
    <text evidence="3">The sequence shown here is derived from an EMBL/GenBank/DDBJ whole genome shotgun (WGS) entry which is preliminary data.</text>
</comment>
<gene>
    <name evidence="3" type="ORF">PACLA_8A077512</name>
</gene>
<dbReference type="AlphaFoldDB" id="A0A7D9L0J0"/>
<accession>A0A7D9L0J0</accession>
<dbReference type="EMBL" id="CACRXK020012462">
    <property type="protein sequence ID" value="CAB4023354.1"/>
    <property type="molecule type" value="Genomic_DNA"/>
</dbReference>
<keyword evidence="4" id="KW-1185">Reference proteome</keyword>
<evidence type="ECO:0000256" key="2">
    <source>
        <dbReference type="SAM" id="MobiDB-lite"/>
    </source>
</evidence>